<evidence type="ECO:0000313" key="4">
    <source>
        <dbReference type="Proteomes" id="UP000789342"/>
    </source>
</evidence>
<feature type="domain" description="ATP-dependent RNA helicase SUV3 C-terminal" evidence="2">
    <location>
        <begin position="24"/>
        <end position="70"/>
    </location>
</feature>
<feature type="non-terminal residue" evidence="3">
    <location>
        <position position="1"/>
    </location>
</feature>
<evidence type="ECO:0000259" key="2">
    <source>
        <dbReference type="Pfam" id="PF12513"/>
    </source>
</evidence>
<evidence type="ECO:0000313" key="3">
    <source>
        <dbReference type="EMBL" id="CAG8714050.1"/>
    </source>
</evidence>
<sequence>QSRPCRIAEVVKIPAKLPHNDEMLSEMESIHRTLMLYLWLSYRFQETFIDVDKARELKLQCENAIHESLQTLKIPRKRHRTTTKDIRVLSRLEQRVRALDSKSTDRNIPINPKNHVKNASHRDSSVNINKSTKQEDKLTI</sequence>
<dbReference type="Pfam" id="PF12513">
    <property type="entry name" value="SUV3_C"/>
    <property type="match status" value="1"/>
</dbReference>
<dbReference type="AlphaFoldDB" id="A0A9N9N979"/>
<keyword evidence="4" id="KW-1185">Reference proteome</keyword>
<name>A0A9N9N979_9GLOM</name>
<dbReference type="EMBL" id="CAJVPV010020231">
    <property type="protein sequence ID" value="CAG8714050.1"/>
    <property type="molecule type" value="Genomic_DNA"/>
</dbReference>
<gene>
    <name evidence="3" type="ORF">AMORRO_LOCUS12880</name>
</gene>
<proteinExistence type="predicted"/>
<dbReference type="InterPro" id="IPR022192">
    <property type="entry name" value="SUV3_C"/>
</dbReference>
<organism evidence="3 4">
    <name type="scientific">Acaulospora morrowiae</name>
    <dbReference type="NCBI Taxonomy" id="94023"/>
    <lineage>
        <taxon>Eukaryota</taxon>
        <taxon>Fungi</taxon>
        <taxon>Fungi incertae sedis</taxon>
        <taxon>Mucoromycota</taxon>
        <taxon>Glomeromycotina</taxon>
        <taxon>Glomeromycetes</taxon>
        <taxon>Diversisporales</taxon>
        <taxon>Acaulosporaceae</taxon>
        <taxon>Acaulospora</taxon>
    </lineage>
</organism>
<feature type="region of interest" description="Disordered" evidence="1">
    <location>
        <begin position="100"/>
        <end position="140"/>
    </location>
</feature>
<protein>
    <submittedName>
        <fullName evidence="3">15357_t:CDS:1</fullName>
    </submittedName>
</protein>
<comment type="caution">
    <text evidence="3">The sequence shown here is derived from an EMBL/GenBank/DDBJ whole genome shotgun (WGS) entry which is preliminary data.</text>
</comment>
<dbReference type="OrthoDB" id="6692397at2759"/>
<reference evidence="3" key="1">
    <citation type="submission" date="2021-06" db="EMBL/GenBank/DDBJ databases">
        <authorList>
            <person name="Kallberg Y."/>
            <person name="Tangrot J."/>
            <person name="Rosling A."/>
        </authorList>
    </citation>
    <scope>NUCLEOTIDE SEQUENCE</scope>
    <source>
        <strain evidence="3">CL551</strain>
    </source>
</reference>
<evidence type="ECO:0000256" key="1">
    <source>
        <dbReference type="SAM" id="MobiDB-lite"/>
    </source>
</evidence>
<accession>A0A9N9N979</accession>
<dbReference type="Gene3D" id="1.20.58.1080">
    <property type="match status" value="1"/>
</dbReference>
<dbReference type="Proteomes" id="UP000789342">
    <property type="component" value="Unassembled WGS sequence"/>
</dbReference>